<keyword evidence="1" id="KW-0472">Membrane</keyword>
<dbReference type="STRING" id="198628.Dda3937_03223"/>
<evidence type="ECO:0000313" key="3">
    <source>
        <dbReference type="Proteomes" id="UP000006859"/>
    </source>
</evidence>
<dbReference type="HOGENOM" id="CLU_2105095_0_0_6"/>
<proteinExistence type="predicted"/>
<keyword evidence="1" id="KW-1133">Transmembrane helix</keyword>
<sequence>MFDEVGNRTPRPPSIIMNNPPPCVFLMLLLTGFRPGFFMSINRQKYYSIRNIWGYLSLAASWKISSSQTGISSSATSSGITTSCSGEYFLSFRLTRNTSHCCWCRFTPIIRPNTL</sequence>
<evidence type="ECO:0000313" key="2">
    <source>
        <dbReference type="EMBL" id="ADN00580.1"/>
    </source>
</evidence>
<dbReference type="AlphaFoldDB" id="E0SME1"/>
<keyword evidence="1" id="KW-0812">Transmembrane</keyword>
<feature type="transmembrane region" description="Helical" evidence="1">
    <location>
        <begin position="24"/>
        <end position="41"/>
    </location>
</feature>
<name>E0SME1_DICD3</name>
<gene>
    <name evidence="2" type="ordered locus">Dda3937_03223</name>
</gene>
<accession>E0SME1</accession>
<evidence type="ECO:0000256" key="1">
    <source>
        <dbReference type="SAM" id="Phobius"/>
    </source>
</evidence>
<dbReference type="EMBL" id="CP002038">
    <property type="protein sequence ID" value="ADN00580.1"/>
    <property type="molecule type" value="Genomic_DNA"/>
</dbReference>
<organism evidence="2 3">
    <name type="scientific">Dickeya dadantii (strain 3937)</name>
    <name type="common">Erwinia chrysanthemi (strain 3937)</name>
    <dbReference type="NCBI Taxonomy" id="198628"/>
    <lineage>
        <taxon>Bacteria</taxon>
        <taxon>Pseudomonadati</taxon>
        <taxon>Pseudomonadota</taxon>
        <taxon>Gammaproteobacteria</taxon>
        <taxon>Enterobacterales</taxon>
        <taxon>Pectobacteriaceae</taxon>
        <taxon>Dickeya</taxon>
    </lineage>
</organism>
<dbReference type="Proteomes" id="UP000006859">
    <property type="component" value="Chromosome"/>
</dbReference>
<protein>
    <submittedName>
        <fullName evidence="2">Uncharacterized protein</fullName>
    </submittedName>
</protein>
<dbReference type="KEGG" id="ddd:Dda3937_03223"/>
<keyword evidence="3" id="KW-1185">Reference proteome</keyword>
<reference evidence="2 3" key="1">
    <citation type="journal article" date="2011" name="J. Bacteriol.">
        <title>Genome sequence of the plant-pathogenic bacterium Dickeya dadantii 3937.</title>
        <authorList>
            <person name="Glasner J.D."/>
            <person name="Yang C.H."/>
            <person name="Reverchon S."/>
            <person name="Hugouvieux-Cotte-Pattat N."/>
            <person name="Condemine G."/>
            <person name="Bohin J.P."/>
            <person name="Van Gijsegem F."/>
            <person name="Yang S."/>
            <person name="Franza T."/>
            <person name="Expert D."/>
            <person name="Plunkett G. III"/>
            <person name="San Francisco M.J."/>
            <person name="Charkowski A.O."/>
            <person name="Py B."/>
            <person name="Bell K."/>
            <person name="Rauscher L."/>
            <person name="Rodriguez-Palenzuela P."/>
            <person name="Toussaint A."/>
            <person name="Holeva M.C."/>
            <person name="He S.Y."/>
            <person name="Douet V."/>
            <person name="Boccara M."/>
            <person name="Blanco C."/>
            <person name="Toth I."/>
            <person name="Anderson B.D."/>
            <person name="Biehl B.S."/>
            <person name="Mau B."/>
            <person name="Flynn S.M."/>
            <person name="Barras F."/>
            <person name="Lindeberg M."/>
            <person name="Birch P.R."/>
            <person name="Tsuyumu S."/>
            <person name="Shi X."/>
            <person name="Hibbing M."/>
            <person name="Yap M.N."/>
            <person name="Carpentier M."/>
            <person name="Dassa E."/>
            <person name="Umehara M."/>
            <person name="Kim J.F."/>
            <person name="Rusch M."/>
            <person name="Soni P."/>
            <person name="Mayhew G.F."/>
            <person name="Fouts D.E."/>
            <person name="Gill S.R."/>
            <person name="Blattner F.R."/>
            <person name="Keen N.T."/>
            <person name="Perna N.T."/>
        </authorList>
    </citation>
    <scope>NUCLEOTIDE SEQUENCE [LARGE SCALE GENOMIC DNA]</scope>
    <source>
        <strain evidence="2 3">3937</strain>
    </source>
</reference>